<dbReference type="InterPro" id="IPR056098">
    <property type="entry name" value="Acb2/Tad1_hairpin"/>
</dbReference>
<sequence length="55" mass="6433">MDKLKKQQILKDAYEKFAYIIGVVCQNGREKSIAITKVETGYLWAKKNLEENEQK</sequence>
<protein>
    <recommendedName>
        <fullName evidence="2">Acb2/Tad1 hairpin domain-containing protein</fullName>
    </recommendedName>
</protein>
<organism evidence="3 4">
    <name type="scientific">Bacillus mobilis</name>
    <dbReference type="NCBI Taxonomy" id="2026190"/>
    <lineage>
        <taxon>Bacteria</taxon>
        <taxon>Bacillati</taxon>
        <taxon>Bacillota</taxon>
        <taxon>Bacilli</taxon>
        <taxon>Bacillales</taxon>
        <taxon>Bacillaceae</taxon>
        <taxon>Bacillus</taxon>
        <taxon>Bacillus cereus group</taxon>
    </lineage>
</organism>
<comment type="caution">
    <text evidence="3">The sequence shown here is derived from an EMBL/GenBank/DDBJ whole genome shotgun (WGS) entry which is preliminary data.</text>
</comment>
<name>A0ABV4RXI9_9BACI</name>
<feature type="domain" description="Acb2/Tad1 hairpin" evidence="2">
    <location>
        <begin position="7"/>
        <end position="47"/>
    </location>
</feature>
<dbReference type="EMBL" id="JBFDTY010000002">
    <property type="protein sequence ID" value="MFA2792437.1"/>
    <property type="molecule type" value="Genomic_DNA"/>
</dbReference>
<evidence type="ECO:0000256" key="1">
    <source>
        <dbReference type="ARBA" id="ARBA00022741"/>
    </source>
</evidence>
<reference evidence="3 4" key="1">
    <citation type="submission" date="2024-06" db="EMBL/GenBank/DDBJ databases">
        <title>Genetic profile and toxigenic potential of Bacillus cereus isolates from a Norwegian ice cream production plant,.</title>
        <authorList>
            <person name="Lindback T."/>
            <person name="Llarena A.-K."/>
            <person name="O'Sullivan K."/>
            <person name="Monshaugen M."/>
            <person name="Holmemo C.W."/>
            <person name="Aspholm M."/>
        </authorList>
    </citation>
    <scope>NUCLEOTIDE SEQUENCE [LARGE SCALE GENOMIC DNA]</scope>
    <source>
        <strain evidence="3 4">NVH-YM330</strain>
    </source>
</reference>
<accession>A0ABV4RXI9</accession>
<gene>
    <name evidence="3" type="ORF">AB1I70_13930</name>
</gene>
<keyword evidence="1" id="KW-0547">Nucleotide-binding</keyword>
<proteinExistence type="predicted"/>
<keyword evidence="4" id="KW-1185">Reference proteome</keyword>
<dbReference type="Pfam" id="PF24729">
    <property type="entry name" value="Acb2_Tad1_hairpin"/>
    <property type="match status" value="1"/>
</dbReference>
<evidence type="ECO:0000313" key="3">
    <source>
        <dbReference type="EMBL" id="MFA2792437.1"/>
    </source>
</evidence>
<dbReference type="RefSeq" id="WP_175562467.1">
    <property type="nucleotide sequence ID" value="NZ_FMBJ01000018.1"/>
</dbReference>
<evidence type="ECO:0000259" key="2">
    <source>
        <dbReference type="Pfam" id="PF24729"/>
    </source>
</evidence>
<evidence type="ECO:0000313" key="4">
    <source>
        <dbReference type="Proteomes" id="UP001571110"/>
    </source>
</evidence>
<dbReference type="Proteomes" id="UP001571110">
    <property type="component" value="Unassembled WGS sequence"/>
</dbReference>